<gene>
    <name evidence="1" type="ORF">L798_08356</name>
</gene>
<dbReference type="Proteomes" id="UP000027135">
    <property type="component" value="Unassembled WGS sequence"/>
</dbReference>
<organism evidence="1 2">
    <name type="scientific">Zootermopsis nevadensis</name>
    <name type="common">Dampwood termite</name>
    <dbReference type="NCBI Taxonomy" id="136037"/>
    <lineage>
        <taxon>Eukaryota</taxon>
        <taxon>Metazoa</taxon>
        <taxon>Ecdysozoa</taxon>
        <taxon>Arthropoda</taxon>
        <taxon>Hexapoda</taxon>
        <taxon>Insecta</taxon>
        <taxon>Pterygota</taxon>
        <taxon>Neoptera</taxon>
        <taxon>Polyneoptera</taxon>
        <taxon>Dictyoptera</taxon>
        <taxon>Blattodea</taxon>
        <taxon>Blattoidea</taxon>
        <taxon>Termitoidae</taxon>
        <taxon>Termopsidae</taxon>
        <taxon>Zootermopsis</taxon>
    </lineage>
</organism>
<accession>A0A067R5Q8</accession>
<proteinExistence type="predicted"/>
<dbReference type="InParanoid" id="A0A067R5Q8"/>
<evidence type="ECO:0000313" key="2">
    <source>
        <dbReference type="Proteomes" id="UP000027135"/>
    </source>
</evidence>
<name>A0A067R5Q8_ZOONE</name>
<keyword evidence="2" id="KW-1185">Reference proteome</keyword>
<protein>
    <submittedName>
        <fullName evidence="1">Uncharacterized protein</fullName>
    </submittedName>
</protein>
<sequence length="66" mass="7708">MYKWKDKNWIPGGRYAIKSMLTMNFDNIKARVKSGKYVLTINKKRLAEMSVSCAKEVLAVNYTKLY</sequence>
<dbReference type="AlphaFoldDB" id="A0A067R5Q8"/>
<dbReference type="EMBL" id="KK852726">
    <property type="protein sequence ID" value="KDR17649.1"/>
    <property type="molecule type" value="Genomic_DNA"/>
</dbReference>
<evidence type="ECO:0000313" key="1">
    <source>
        <dbReference type="EMBL" id="KDR17649.1"/>
    </source>
</evidence>
<reference evidence="1 2" key="1">
    <citation type="journal article" date="2014" name="Nat. Commun.">
        <title>Molecular traces of alternative social organization in a termite genome.</title>
        <authorList>
            <person name="Terrapon N."/>
            <person name="Li C."/>
            <person name="Robertson H.M."/>
            <person name="Ji L."/>
            <person name="Meng X."/>
            <person name="Booth W."/>
            <person name="Chen Z."/>
            <person name="Childers C.P."/>
            <person name="Glastad K.M."/>
            <person name="Gokhale K."/>
            <person name="Gowin J."/>
            <person name="Gronenberg W."/>
            <person name="Hermansen R.A."/>
            <person name="Hu H."/>
            <person name="Hunt B.G."/>
            <person name="Huylmans A.K."/>
            <person name="Khalil S.M."/>
            <person name="Mitchell R.D."/>
            <person name="Munoz-Torres M.C."/>
            <person name="Mustard J.A."/>
            <person name="Pan H."/>
            <person name="Reese J.T."/>
            <person name="Scharf M.E."/>
            <person name="Sun F."/>
            <person name="Vogel H."/>
            <person name="Xiao J."/>
            <person name="Yang W."/>
            <person name="Yang Z."/>
            <person name="Yang Z."/>
            <person name="Zhou J."/>
            <person name="Zhu J."/>
            <person name="Brent C.S."/>
            <person name="Elsik C.G."/>
            <person name="Goodisman M.A."/>
            <person name="Liberles D.A."/>
            <person name="Roe R.M."/>
            <person name="Vargo E.L."/>
            <person name="Vilcinskas A."/>
            <person name="Wang J."/>
            <person name="Bornberg-Bauer E."/>
            <person name="Korb J."/>
            <person name="Zhang G."/>
            <person name="Liebig J."/>
        </authorList>
    </citation>
    <scope>NUCLEOTIDE SEQUENCE [LARGE SCALE GENOMIC DNA]</scope>
    <source>
        <tissue evidence="1">Whole organism</tissue>
    </source>
</reference>